<dbReference type="SUPFAM" id="SSF53098">
    <property type="entry name" value="Ribonuclease H-like"/>
    <property type="match status" value="1"/>
</dbReference>
<gene>
    <name evidence="2" type="ORF">AVEN_184846_1</name>
</gene>
<proteinExistence type="predicted"/>
<dbReference type="GO" id="GO:0004523">
    <property type="term" value="F:RNA-DNA hybrid ribonuclease activity"/>
    <property type="evidence" value="ECO:0007669"/>
    <property type="project" value="InterPro"/>
</dbReference>
<dbReference type="PROSITE" id="PS50879">
    <property type="entry name" value="RNASE_H_1"/>
    <property type="match status" value="1"/>
</dbReference>
<organism evidence="2 3">
    <name type="scientific">Araneus ventricosus</name>
    <name type="common">Orbweaver spider</name>
    <name type="synonym">Epeira ventricosa</name>
    <dbReference type="NCBI Taxonomy" id="182803"/>
    <lineage>
        <taxon>Eukaryota</taxon>
        <taxon>Metazoa</taxon>
        <taxon>Ecdysozoa</taxon>
        <taxon>Arthropoda</taxon>
        <taxon>Chelicerata</taxon>
        <taxon>Arachnida</taxon>
        <taxon>Araneae</taxon>
        <taxon>Araneomorphae</taxon>
        <taxon>Entelegynae</taxon>
        <taxon>Araneoidea</taxon>
        <taxon>Araneidae</taxon>
        <taxon>Araneus</taxon>
    </lineage>
</organism>
<comment type="caution">
    <text evidence="2">The sequence shown here is derived from an EMBL/GenBank/DDBJ whole genome shotgun (WGS) entry which is preliminary data.</text>
</comment>
<protein>
    <recommendedName>
        <fullName evidence="1">RNase H type-1 domain-containing protein</fullName>
    </recommendedName>
</protein>
<evidence type="ECO:0000259" key="1">
    <source>
        <dbReference type="PROSITE" id="PS50879"/>
    </source>
</evidence>
<accession>A0A4Y2LAG8</accession>
<dbReference type="AlphaFoldDB" id="A0A4Y2LAG8"/>
<sequence length="203" mass="23378">MSSLKALQKLKAENDQVVAIRDLLDHTVKLHWVKAHIGVAGNEAADRAAKQASTKDSIDIYLGTPTSTFKTRLKKMVLETWQARWAEEEEDRGRFTYNIFPEVKTTRCIVDRYVTQSLTNHGLCPYYLKRLNLHDCNCRCGEDSEDGIHHYIFWCPLVQHLRKLNRPGLDIAQAVSHPKRVQEMRSVLSFVHANQSDIFEDNT</sequence>
<reference evidence="2 3" key="1">
    <citation type="journal article" date="2019" name="Sci. Rep.">
        <title>Orb-weaving spider Araneus ventricosus genome elucidates the spidroin gene catalogue.</title>
        <authorList>
            <person name="Kono N."/>
            <person name="Nakamura H."/>
            <person name="Ohtoshi R."/>
            <person name="Moran D.A.P."/>
            <person name="Shinohara A."/>
            <person name="Yoshida Y."/>
            <person name="Fujiwara M."/>
            <person name="Mori M."/>
            <person name="Tomita M."/>
            <person name="Arakawa K."/>
        </authorList>
    </citation>
    <scope>NUCLEOTIDE SEQUENCE [LARGE SCALE GENOMIC DNA]</scope>
</reference>
<dbReference type="InterPro" id="IPR002156">
    <property type="entry name" value="RNaseH_domain"/>
</dbReference>
<dbReference type="Gene3D" id="3.30.420.10">
    <property type="entry name" value="Ribonuclease H-like superfamily/Ribonuclease H"/>
    <property type="match status" value="1"/>
</dbReference>
<dbReference type="InterPro" id="IPR036397">
    <property type="entry name" value="RNaseH_sf"/>
</dbReference>
<evidence type="ECO:0000313" key="2">
    <source>
        <dbReference type="EMBL" id="GBN11691.1"/>
    </source>
</evidence>
<evidence type="ECO:0000313" key="3">
    <source>
        <dbReference type="Proteomes" id="UP000499080"/>
    </source>
</evidence>
<dbReference type="Pfam" id="PF00075">
    <property type="entry name" value="RNase_H"/>
    <property type="match status" value="1"/>
</dbReference>
<keyword evidence="3" id="KW-1185">Reference proteome</keyword>
<dbReference type="OrthoDB" id="6775274at2759"/>
<name>A0A4Y2LAG8_ARAVE</name>
<dbReference type="Proteomes" id="UP000499080">
    <property type="component" value="Unassembled WGS sequence"/>
</dbReference>
<feature type="domain" description="RNase H type-1" evidence="1">
    <location>
        <begin position="1"/>
        <end position="54"/>
    </location>
</feature>
<dbReference type="EMBL" id="BGPR01005602">
    <property type="protein sequence ID" value="GBN11691.1"/>
    <property type="molecule type" value="Genomic_DNA"/>
</dbReference>
<dbReference type="InterPro" id="IPR012337">
    <property type="entry name" value="RNaseH-like_sf"/>
</dbReference>
<dbReference type="GO" id="GO:0003676">
    <property type="term" value="F:nucleic acid binding"/>
    <property type="evidence" value="ECO:0007669"/>
    <property type="project" value="InterPro"/>
</dbReference>